<evidence type="ECO:0000256" key="1">
    <source>
        <dbReference type="SAM" id="Phobius"/>
    </source>
</evidence>
<protein>
    <submittedName>
        <fullName evidence="2">Uncharacterized protein</fullName>
    </submittedName>
</protein>
<keyword evidence="1" id="KW-1133">Transmembrane helix</keyword>
<dbReference type="AlphaFoldDB" id="A0A2Z4RMC5"/>
<gene>
    <name evidence="2" type="ORF">DKY63_21150</name>
</gene>
<name>A0A2Z4RMC5_PSEPU</name>
<organism evidence="2 3">
    <name type="scientific">Pseudomonas putida</name>
    <name type="common">Arthrobacter siderocapsulatus</name>
    <dbReference type="NCBI Taxonomy" id="303"/>
    <lineage>
        <taxon>Bacteria</taxon>
        <taxon>Pseudomonadati</taxon>
        <taxon>Pseudomonadota</taxon>
        <taxon>Gammaproteobacteria</taxon>
        <taxon>Pseudomonadales</taxon>
        <taxon>Pseudomonadaceae</taxon>
        <taxon>Pseudomonas</taxon>
    </lineage>
</organism>
<feature type="transmembrane region" description="Helical" evidence="1">
    <location>
        <begin position="12"/>
        <end position="34"/>
    </location>
</feature>
<keyword evidence="1" id="KW-0472">Membrane</keyword>
<proteinExistence type="predicted"/>
<evidence type="ECO:0000313" key="3">
    <source>
        <dbReference type="Proteomes" id="UP000250299"/>
    </source>
</evidence>
<dbReference type="RefSeq" id="WP_110965864.1">
    <property type="nucleotide sequence ID" value="NZ_CP029693.1"/>
</dbReference>
<evidence type="ECO:0000313" key="2">
    <source>
        <dbReference type="EMBL" id="AWY42273.1"/>
    </source>
</evidence>
<dbReference type="EMBL" id="CP029693">
    <property type="protein sequence ID" value="AWY42273.1"/>
    <property type="molecule type" value="Genomic_DNA"/>
</dbReference>
<reference evidence="2 3" key="1">
    <citation type="submission" date="2018-05" db="EMBL/GenBank/DDBJ databases">
        <title>Whole genome sequence of Pseudomonas putida JBC17.</title>
        <authorList>
            <person name="Lee Y.H."/>
            <person name="David K."/>
        </authorList>
    </citation>
    <scope>NUCLEOTIDE SEQUENCE [LARGE SCALE GENOMIC DNA]</scope>
    <source>
        <strain evidence="2 3">JBC17</strain>
    </source>
</reference>
<sequence length="169" mass="19006">MFIALVQRQRKLLALISGVLFSVVMLLLYIFITWPTCAQRALSIDTIRDHLEVYAVIGFGEVPKCPLPWRDATLALKLSEKTSFWVRTVHMDSIMTPEPNQQIEYLLATESGEIVVGAQSYTGKVQTDVDGFARLPFLTANTIGVYRVRLIYNDRSGKAISYSSPIIVH</sequence>
<accession>A0A2Z4RMC5</accession>
<keyword evidence="1" id="KW-0812">Transmembrane</keyword>
<dbReference type="Proteomes" id="UP000250299">
    <property type="component" value="Chromosome"/>
</dbReference>